<dbReference type="PROSITE" id="PS51746">
    <property type="entry name" value="PPM_2"/>
    <property type="match status" value="1"/>
</dbReference>
<dbReference type="STRING" id="77020.A0A0M9VQ97"/>
<keyword evidence="1" id="KW-0479">Metal-binding</keyword>
<keyword evidence="1" id="KW-0378">Hydrolase</keyword>
<dbReference type="OrthoDB" id="60843at2759"/>
<evidence type="ECO:0000313" key="3">
    <source>
        <dbReference type="EMBL" id="KOS15252.1"/>
    </source>
</evidence>
<dbReference type="VEuPathDB" id="FungiDB:Malapachy_2498"/>
<dbReference type="RefSeq" id="XP_017992884.1">
    <property type="nucleotide sequence ID" value="XM_018136987.1"/>
</dbReference>
<evidence type="ECO:0000256" key="1">
    <source>
        <dbReference type="RuleBase" id="RU366020"/>
    </source>
</evidence>
<dbReference type="InterPro" id="IPR039123">
    <property type="entry name" value="PPTC7"/>
</dbReference>
<dbReference type="EC" id="3.1.3.16" evidence="1"/>
<comment type="caution">
    <text evidence="3">The sequence shown here is derived from an EMBL/GenBank/DDBJ whole genome shotgun (WGS) entry which is preliminary data.</text>
</comment>
<dbReference type="EMBL" id="LGAV01000002">
    <property type="protein sequence ID" value="KOS15252.1"/>
    <property type="molecule type" value="Genomic_DNA"/>
</dbReference>
<protein>
    <recommendedName>
        <fullName evidence="1">Protein phosphatase</fullName>
        <ecNumber evidence="1">3.1.3.16</ecNumber>
    </recommendedName>
</protein>
<evidence type="ECO:0000259" key="2">
    <source>
        <dbReference type="PROSITE" id="PS51746"/>
    </source>
</evidence>
<proteinExistence type="inferred from homology"/>
<dbReference type="GeneID" id="28728862"/>
<comment type="cofactor">
    <cofactor evidence="1">
        <name>Mn(2+)</name>
        <dbReference type="ChEBI" id="CHEBI:29035"/>
    </cofactor>
</comment>
<gene>
    <name evidence="3" type="ORF">Malapachy_2498</name>
</gene>
<dbReference type="InterPro" id="IPR036457">
    <property type="entry name" value="PPM-type-like_dom_sf"/>
</dbReference>
<comment type="similarity">
    <text evidence="1">Belongs to the PP2C family.</text>
</comment>
<comment type="catalytic activity">
    <reaction evidence="1">
        <text>O-phospho-L-seryl-[protein] + H2O = L-seryl-[protein] + phosphate</text>
        <dbReference type="Rhea" id="RHEA:20629"/>
        <dbReference type="Rhea" id="RHEA-COMP:9863"/>
        <dbReference type="Rhea" id="RHEA-COMP:11604"/>
        <dbReference type="ChEBI" id="CHEBI:15377"/>
        <dbReference type="ChEBI" id="CHEBI:29999"/>
        <dbReference type="ChEBI" id="CHEBI:43474"/>
        <dbReference type="ChEBI" id="CHEBI:83421"/>
        <dbReference type="EC" id="3.1.3.16"/>
    </reaction>
</comment>
<keyword evidence="4" id="KW-1185">Reference proteome</keyword>
<keyword evidence="1" id="KW-0464">Manganese</keyword>
<accession>A0A0M9VQ97</accession>
<dbReference type="GO" id="GO:0046872">
    <property type="term" value="F:metal ion binding"/>
    <property type="evidence" value="ECO:0007669"/>
    <property type="project" value="UniProtKB-UniRule"/>
</dbReference>
<dbReference type="SUPFAM" id="SSF81606">
    <property type="entry name" value="PP2C-like"/>
    <property type="match status" value="1"/>
</dbReference>
<dbReference type="Proteomes" id="UP000037751">
    <property type="component" value="Unassembled WGS sequence"/>
</dbReference>
<dbReference type="InterPro" id="IPR001932">
    <property type="entry name" value="PPM-type_phosphatase-like_dom"/>
</dbReference>
<comment type="catalytic activity">
    <reaction evidence="1">
        <text>O-phospho-L-threonyl-[protein] + H2O = L-threonyl-[protein] + phosphate</text>
        <dbReference type="Rhea" id="RHEA:47004"/>
        <dbReference type="Rhea" id="RHEA-COMP:11060"/>
        <dbReference type="Rhea" id="RHEA-COMP:11605"/>
        <dbReference type="ChEBI" id="CHEBI:15377"/>
        <dbReference type="ChEBI" id="CHEBI:30013"/>
        <dbReference type="ChEBI" id="CHEBI:43474"/>
        <dbReference type="ChEBI" id="CHEBI:61977"/>
        <dbReference type="EC" id="3.1.3.16"/>
    </reaction>
</comment>
<evidence type="ECO:0000313" key="4">
    <source>
        <dbReference type="Proteomes" id="UP000037751"/>
    </source>
</evidence>
<dbReference type="PANTHER" id="PTHR12320">
    <property type="entry name" value="PROTEIN PHOSPHATASE 2C"/>
    <property type="match status" value="1"/>
</dbReference>
<sequence>MQAAWERCVRASKREGIMGSSTALLSMLRGDELHIANMGDCVLLLIRNGEMIFRSAEQQHSFNFPVQLGMMDATVESVTLARALCMHRDGMIPDGAQDQDLPDVNENMSGYIRSYAPQVSEDVPYDSPRHDAGYWVLQVQPGDLVIMATDGLFDNLFDDEISEVVQDVMHDLGLAWGSEDVDTNEDLPYLVSEQLCIKAYQNMHDFRVLASPFQQHANEEGIYYVGAKNDDVTVLSGVIRKRGEPSYDPLDAPSQGTSMV</sequence>
<dbReference type="GO" id="GO:0004722">
    <property type="term" value="F:protein serine/threonine phosphatase activity"/>
    <property type="evidence" value="ECO:0007669"/>
    <property type="project" value="UniProtKB-EC"/>
</dbReference>
<feature type="domain" description="PPM-type phosphatase" evidence="2">
    <location>
        <begin position="1"/>
        <end position="239"/>
    </location>
</feature>
<keyword evidence="1" id="KW-0460">Magnesium</keyword>
<reference evidence="3 4" key="1">
    <citation type="submission" date="2015-07" db="EMBL/GenBank/DDBJ databases">
        <title>Draft Genome Sequence of Malassezia furfur CBS1878 and Malassezia pachydermatis CBS1879.</title>
        <authorList>
            <person name="Triana S."/>
            <person name="Ohm R."/>
            <person name="Gonzalez A."/>
            <person name="DeCock H."/>
            <person name="Restrepo S."/>
            <person name="Celis A."/>
        </authorList>
    </citation>
    <scope>NUCLEOTIDE SEQUENCE [LARGE SCALE GENOMIC DNA]</scope>
    <source>
        <strain evidence="3 4">CBS 1879</strain>
    </source>
</reference>
<organism evidence="3 4">
    <name type="scientific">Malassezia pachydermatis</name>
    <dbReference type="NCBI Taxonomy" id="77020"/>
    <lineage>
        <taxon>Eukaryota</taxon>
        <taxon>Fungi</taxon>
        <taxon>Dikarya</taxon>
        <taxon>Basidiomycota</taxon>
        <taxon>Ustilaginomycotina</taxon>
        <taxon>Malasseziomycetes</taxon>
        <taxon>Malasseziales</taxon>
        <taxon>Malasseziaceae</taxon>
        <taxon>Malassezia</taxon>
    </lineage>
</organism>
<dbReference type="Gene3D" id="3.60.40.10">
    <property type="entry name" value="PPM-type phosphatase domain"/>
    <property type="match status" value="1"/>
</dbReference>
<name>A0A0M9VQ97_9BASI</name>
<comment type="cofactor">
    <cofactor evidence="1">
        <name>Mg(2+)</name>
        <dbReference type="ChEBI" id="CHEBI:18420"/>
    </cofactor>
</comment>
<keyword evidence="1" id="KW-0904">Protein phosphatase</keyword>
<dbReference type="AlphaFoldDB" id="A0A0M9VQ97"/>
<dbReference type="PANTHER" id="PTHR12320:SF84">
    <property type="entry name" value="PROTEIN PHOSPHATASE"/>
    <property type="match status" value="1"/>
</dbReference>